<gene>
    <name evidence="4" type="ORF">IQ26_07585</name>
</gene>
<dbReference type="AlphaFoldDB" id="A0A562MBC8"/>
<keyword evidence="1 2" id="KW-0732">Signal</keyword>
<dbReference type="OrthoDB" id="9807134at2"/>
<protein>
    <submittedName>
        <fullName evidence="4">Polar amino acid transport system substrate-binding protein</fullName>
    </submittedName>
</protein>
<feature type="domain" description="Solute-binding protein family 3/N-terminal" evidence="3">
    <location>
        <begin position="24"/>
        <end position="254"/>
    </location>
</feature>
<dbReference type="PANTHER" id="PTHR35936:SF17">
    <property type="entry name" value="ARGININE-BINDING EXTRACELLULAR PROTEIN ARTP"/>
    <property type="match status" value="1"/>
</dbReference>
<keyword evidence="5" id="KW-1185">Reference proteome</keyword>
<dbReference type="SUPFAM" id="SSF53850">
    <property type="entry name" value="Periplasmic binding protein-like II"/>
    <property type="match status" value="1"/>
</dbReference>
<dbReference type="RefSeq" id="WP_145723471.1">
    <property type="nucleotide sequence ID" value="NZ_BSPF01000073.1"/>
</dbReference>
<dbReference type="Pfam" id="PF00497">
    <property type="entry name" value="SBP_bac_3"/>
    <property type="match status" value="1"/>
</dbReference>
<dbReference type="PANTHER" id="PTHR35936">
    <property type="entry name" value="MEMBRANE-BOUND LYTIC MUREIN TRANSGLYCOSYLASE F"/>
    <property type="match status" value="1"/>
</dbReference>
<sequence length="258" mass="27765">MKRTCATGVLILALAFGGPAWADTVRVGYTPEAYPPFFLQDASGKWGGWELEIVDALCVEAKLDCVLTPTAWDGIIPALTTKKIDMIAASMSITEERMKTIDFSDRYYKSPAEVVAARGSEISATPEGLKGKILGVQVSTTHEAYARKHFASAVAEIKGYQTQDEAFQDLAAGRVDAVQGEAIAAEGFLASDQGKACCEAKGNVVDDPEILGLGAGFGFRQDDDPLREKINAAIKGIRASGKYDEISKKYFTFDIYGD</sequence>
<dbReference type="Gene3D" id="3.40.190.10">
    <property type="entry name" value="Periplasmic binding protein-like II"/>
    <property type="match status" value="2"/>
</dbReference>
<dbReference type="Proteomes" id="UP000317122">
    <property type="component" value="Unassembled WGS sequence"/>
</dbReference>
<evidence type="ECO:0000256" key="2">
    <source>
        <dbReference type="SAM" id="SignalP"/>
    </source>
</evidence>
<evidence type="ECO:0000313" key="4">
    <source>
        <dbReference type="EMBL" id="TWI17108.1"/>
    </source>
</evidence>
<organism evidence="4 5">
    <name type="scientific">Mesorhizobium tianshanense</name>
    <dbReference type="NCBI Taxonomy" id="39844"/>
    <lineage>
        <taxon>Bacteria</taxon>
        <taxon>Pseudomonadati</taxon>
        <taxon>Pseudomonadota</taxon>
        <taxon>Alphaproteobacteria</taxon>
        <taxon>Hyphomicrobiales</taxon>
        <taxon>Phyllobacteriaceae</taxon>
        <taxon>Mesorhizobium</taxon>
    </lineage>
</organism>
<reference evidence="4 5" key="1">
    <citation type="journal article" date="2015" name="Stand. Genomic Sci.">
        <title>Genomic Encyclopedia of Bacterial and Archaeal Type Strains, Phase III: the genomes of soil and plant-associated and newly described type strains.</title>
        <authorList>
            <person name="Whitman W.B."/>
            <person name="Woyke T."/>
            <person name="Klenk H.P."/>
            <person name="Zhou Y."/>
            <person name="Lilburn T.G."/>
            <person name="Beck B.J."/>
            <person name="De Vos P."/>
            <person name="Vandamme P."/>
            <person name="Eisen J.A."/>
            <person name="Garrity G."/>
            <person name="Hugenholtz P."/>
            <person name="Kyrpides N.C."/>
        </authorList>
    </citation>
    <scope>NUCLEOTIDE SEQUENCE [LARGE SCALE GENOMIC DNA]</scope>
    <source>
        <strain evidence="4 5">CGMCC 1.2546</strain>
    </source>
</reference>
<dbReference type="InterPro" id="IPR001638">
    <property type="entry name" value="Solute-binding_3/MltF_N"/>
</dbReference>
<name>A0A562MBC8_9HYPH</name>
<evidence type="ECO:0000313" key="5">
    <source>
        <dbReference type="Proteomes" id="UP000317122"/>
    </source>
</evidence>
<comment type="caution">
    <text evidence="4">The sequence shown here is derived from an EMBL/GenBank/DDBJ whole genome shotgun (WGS) entry which is preliminary data.</text>
</comment>
<evidence type="ECO:0000259" key="3">
    <source>
        <dbReference type="SMART" id="SM00062"/>
    </source>
</evidence>
<evidence type="ECO:0000256" key="1">
    <source>
        <dbReference type="ARBA" id="ARBA00022729"/>
    </source>
</evidence>
<dbReference type="SMART" id="SM00062">
    <property type="entry name" value="PBPb"/>
    <property type="match status" value="1"/>
</dbReference>
<accession>A0A562MBC8</accession>
<feature type="signal peptide" evidence="2">
    <location>
        <begin position="1"/>
        <end position="22"/>
    </location>
</feature>
<dbReference type="EMBL" id="VLKT01000112">
    <property type="protein sequence ID" value="TWI17108.1"/>
    <property type="molecule type" value="Genomic_DNA"/>
</dbReference>
<proteinExistence type="predicted"/>
<feature type="chain" id="PRO_5022005693" evidence="2">
    <location>
        <begin position="23"/>
        <end position="258"/>
    </location>
</feature>